<accession>R0KPK1</accession>
<sequence length="71" mass="8345">MKAKKIKVRTNKIRLLLLNCGHQLGLKLLDYFFEKCYDMKFGRSNCPICGLFITIIGSQDVFYEQLKRIKT</sequence>
<reference evidence="1 2" key="1">
    <citation type="journal article" date="2013" name="BMC Genomics">
        <title>Comparative genomics of parasitic silkworm microsporidia reveal an association between genome expansion and host adaptation.</title>
        <authorList>
            <person name="Pan G."/>
            <person name="Xu J."/>
            <person name="Li T."/>
            <person name="Xia Q."/>
            <person name="Liu S.L."/>
            <person name="Zhang G."/>
            <person name="Li S."/>
            <person name="Li C."/>
            <person name="Liu H."/>
            <person name="Yang L."/>
            <person name="Liu T."/>
            <person name="Zhang X."/>
            <person name="Wu Z."/>
            <person name="Fan W."/>
            <person name="Dang X."/>
            <person name="Xiang H."/>
            <person name="Tao M."/>
            <person name="Li Y."/>
            <person name="Hu J."/>
            <person name="Li Z."/>
            <person name="Lin L."/>
            <person name="Luo J."/>
            <person name="Geng L."/>
            <person name="Wang L."/>
            <person name="Long M."/>
            <person name="Wan Y."/>
            <person name="He N."/>
            <person name="Zhang Z."/>
            <person name="Lu C."/>
            <person name="Keeling P.J."/>
            <person name="Wang J."/>
            <person name="Xiang Z."/>
            <person name="Zhou Z."/>
        </authorList>
    </citation>
    <scope>NUCLEOTIDE SEQUENCE [LARGE SCALE GENOMIC DNA]</scope>
    <source>
        <strain evidence="2">CQ1 / CVCC 102059</strain>
    </source>
</reference>
<evidence type="ECO:0000313" key="2">
    <source>
        <dbReference type="Proteomes" id="UP000016927"/>
    </source>
</evidence>
<gene>
    <name evidence="1" type="ORF">NBO_540g0001</name>
</gene>
<organism evidence="1 2">
    <name type="scientific">Nosema bombycis (strain CQ1 / CVCC 102059)</name>
    <name type="common">Microsporidian parasite</name>
    <name type="synonym">Pebrine of silkworm</name>
    <dbReference type="NCBI Taxonomy" id="578461"/>
    <lineage>
        <taxon>Eukaryota</taxon>
        <taxon>Fungi</taxon>
        <taxon>Fungi incertae sedis</taxon>
        <taxon>Microsporidia</taxon>
        <taxon>Nosematidae</taxon>
        <taxon>Nosema</taxon>
    </lineage>
</organism>
<dbReference type="EMBL" id="KB909447">
    <property type="protein sequence ID" value="EOB12117.1"/>
    <property type="molecule type" value="Genomic_DNA"/>
</dbReference>
<keyword evidence="2" id="KW-1185">Reference proteome</keyword>
<dbReference type="Proteomes" id="UP000016927">
    <property type="component" value="Unassembled WGS sequence"/>
</dbReference>
<dbReference type="VEuPathDB" id="MicrosporidiaDB:NBO_540g0001"/>
<evidence type="ECO:0000313" key="1">
    <source>
        <dbReference type="EMBL" id="EOB12117.1"/>
    </source>
</evidence>
<protein>
    <submittedName>
        <fullName evidence="1">Uncharacterized protein</fullName>
    </submittedName>
</protein>
<dbReference type="HOGENOM" id="CLU_2740688_0_0_1"/>
<name>R0KPK1_NOSB1</name>
<proteinExistence type="predicted"/>
<dbReference type="AlphaFoldDB" id="R0KPK1"/>